<evidence type="ECO:0000313" key="3">
    <source>
        <dbReference type="Proteomes" id="UP001064489"/>
    </source>
</evidence>
<dbReference type="InterPro" id="IPR013103">
    <property type="entry name" value="RVT_2"/>
</dbReference>
<comment type="caution">
    <text evidence="2">The sequence shown here is derived from an EMBL/GenBank/DDBJ whole genome shotgun (WGS) entry which is preliminary data.</text>
</comment>
<dbReference type="SUPFAM" id="SSF56672">
    <property type="entry name" value="DNA/RNA polymerases"/>
    <property type="match status" value="1"/>
</dbReference>
<reference evidence="2" key="1">
    <citation type="journal article" date="2022" name="Plant J.">
        <title>Strategies of tolerance reflected in two North American maple genomes.</title>
        <authorList>
            <person name="McEvoy S.L."/>
            <person name="Sezen U.U."/>
            <person name="Trouern-Trend A."/>
            <person name="McMahon S.M."/>
            <person name="Schaberg P.G."/>
            <person name="Yang J."/>
            <person name="Wegrzyn J.L."/>
            <person name="Swenson N.G."/>
        </authorList>
    </citation>
    <scope>NUCLEOTIDE SEQUENCE</scope>
    <source>
        <strain evidence="2">91603</strain>
    </source>
</reference>
<evidence type="ECO:0000259" key="1">
    <source>
        <dbReference type="Pfam" id="PF07727"/>
    </source>
</evidence>
<gene>
    <name evidence="2" type="ORF">LWI28_027097</name>
</gene>
<sequence length="311" mass="35808">MSESESTLHVKLRGNDEVLIVCLYVDDLIYTSNSTALIAEFKDFMIGEFEMTDIGLMNYFLGLEVKQSNTRIFISQEKYVNDLFEKFQMKDCNPVKFPMNTNQKFSLNDGEERIDGHLYRSLIGSMLYLKNCRPDIMFATSFLSRFMQNPSKLHYEAAKRMLRYFKGTSSYGIWYTNNVDNFQLCGYSDSDWAGSVDDRRSTTGYIFNLGSGAIAWNSKKQPSTALSSSEAEYMAATSASCQTVWLRRILEDMKQHQKVSTVVHCDNQSTIAMARNSIFHSRTRHVETRHHFIRELVDKGSIKMSYCSTDE</sequence>
<dbReference type="Proteomes" id="UP001064489">
    <property type="component" value="Chromosome 7"/>
</dbReference>
<keyword evidence="3" id="KW-1185">Reference proteome</keyword>
<proteinExistence type="predicted"/>
<dbReference type="AlphaFoldDB" id="A0AAD5IN80"/>
<accession>A0AAD5IN80</accession>
<dbReference type="CDD" id="cd09272">
    <property type="entry name" value="RNase_HI_RT_Ty1"/>
    <property type="match status" value="1"/>
</dbReference>
<dbReference type="PANTHER" id="PTHR11439:SF502">
    <property type="entry name" value="SECRETED RXLR EFFECTOR PROTEIN 161-LIKE"/>
    <property type="match status" value="1"/>
</dbReference>
<organism evidence="2 3">
    <name type="scientific">Acer negundo</name>
    <name type="common">Box elder</name>
    <dbReference type="NCBI Taxonomy" id="4023"/>
    <lineage>
        <taxon>Eukaryota</taxon>
        <taxon>Viridiplantae</taxon>
        <taxon>Streptophyta</taxon>
        <taxon>Embryophyta</taxon>
        <taxon>Tracheophyta</taxon>
        <taxon>Spermatophyta</taxon>
        <taxon>Magnoliopsida</taxon>
        <taxon>eudicotyledons</taxon>
        <taxon>Gunneridae</taxon>
        <taxon>Pentapetalae</taxon>
        <taxon>rosids</taxon>
        <taxon>malvids</taxon>
        <taxon>Sapindales</taxon>
        <taxon>Sapindaceae</taxon>
        <taxon>Hippocastanoideae</taxon>
        <taxon>Acereae</taxon>
        <taxon>Acer</taxon>
    </lineage>
</organism>
<protein>
    <recommendedName>
        <fullName evidence="1">Reverse transcriptase Ty1/copia-type domain-containing protein</fullName>
    </recommendedName>
</protein>
<dbReference type="InterPro" id="IPR043502">
    <property type="entry name" value="DNA/RNA_pol_sf"/>
</dbReference>
<evidence type="ECO:0000313" key="2">
    <source>
        <dbReference type="EMBL" id="KAI9170383.1"/>
    </source>
</evidence>
<dbReference type="Pfam" id="PF07727">
    <property type="entry name" value="RVT_2"/>
    <property type="match status" value="1"/>
</dbReference>
<reference evidence="2" key="2">
    <citation type="submission" date="2023-02" db="EMBL/GenBank/DDBJ databases">
        <authorList>
            <person name="Swenson N.G."/>
            <person name="Wegrzyn J.L."/>
            <person name="Mcevoy S.L."/>
        </authorList>
    </citation>
    <scope>NUCLEOTIDE SEQUENCE</scope>
    <source>
        <strain evidence="2">91603</strain>
        <tissue evidence="2">Leaf</tissue>
    </source>
</reference>
<name>A0AAD5IN80_ACENE</name>
<dbReference type="EMBL" id="JAJSOW010000104">
    <property type="protein sequence ID" value="KAI9170383.1"/>
    <property type="molecule type" value="Genomic_DNA"/>
</dbReference>
<dbReference type="PANTHER" id="PTHR11439">
    <property type="entry name" value="GAG-POL-RELATED RETROTRANSPOSON"/>
    <property type="match status" value="1"/>
</dbReference>
<feature type="domain" description="Reverse transcriptase Ty1/copia-type" evidence="1">
    <location>
        <begin position="3"/>
        <end position="100"/>
    </location>
</feature>